<dbReference type="EMBL" id="JH170868">
    <property type="protein sequence ID" value="EHB10027.1"/>
    <property type="molecule type" value="Genomic_DNA"/>
</dbReference>
<sequence>MESEAAVDKMNVIDDDVEGIKKSEPESVYIDEDKMDRALQVLQSINPADSKPDSQELLNLKDTCQQMDPMIDEKLEEIDRKHSELSELNVKVLEALEVYNKLVNEAPAPLYSVYSKLHPSVHYPSTSAGAPLQAYPIQSYSENYMGQSLHQVTAAQSYSLGPYHISSLRSLPPIMNSSVITQPTQTPYLSTRQDTVSNPYMNQNSDLPSATGTAASTQQMRMSVDMSTYQNTTCSLPQLAGFLVAVPAHSIAQQQTNYHPQPLL</sequence>
<dbReference type="PANTHER" id="PTHR45929">
    <property type="entry name" value="JAK PATHWAY SIGNAL TRANSDUCTION ADAPTOR MOLECULE"/>
    <property type="match status" value="1"/>
</dbReference>
<dbReference type="Proteomes" id="UP000006813">
    <property type="component" value="Unassembled WGS sequence"/>
</dbReference>
<dbReference type="Gene3D" id="1.20.5.1940">
    <property type="match status" value="1"/>
</dbReference>
<protein>
    <submittedName>
        <fullName evidence="2">Signal transducing adapter molecule 2</fullName>
    </submittedName>
</protein>
<dbReference type="STRING" id="10181.G5BL66"/>
<evidence type="ECO:0000256" key="1">
    <source>
        <dbReference type="SAM" id="MobiDB-lite"/>
    </source>
</evidence>
<dbReference type="FunFam" id="1.20.5.1940:FF:000002">
    <property type="entry name" value="Signal transducing adapter molecule 1"/>
    <property type="match status" value="1"/>
</dbReference>
<accession>G5BL66</accession>
<dbReference type="AlphaFoldDB" id="G5BL66"/>
<feature type="region of interest" description="Disordered" evidence="1">
    <location>
        <begin position="190"/>
        <end position="218"/>
    </location>
</feature>
<dbReference type="GO" id="GO:0007165">
    <property type="term" value="P:signal transduction"/>
    <property type="evidence" value="ECO:0007669"/>
    <property type="project" value="TreeGrafter"/>
</dbReference>
<organism evidence="2 3">
    <name type="scientific">Heterocephalus glaber</name>
    <name type="common">Naked mole rat</name>
    <dbReference type="NCBI Taxonomy" id="10181"/>
    <lineage>
        <taxon>Eukaryota</taxon>
        <taxon>Metazoa</taxon>
        <taxon>Chordata</taxon>
        <taxon>Craniata</taxon>
        <taxon>Vertebrata</taxon>
        <taxon>Euteleostomi</taxon>
        <taxon>Mammalia</taxon>
        <taxon>Eutheria</taxon>
        <taxon>Euarchontoglires</taxon>
        <taxon>Glires</taxon>
        <taxon>Rodentia</taxon>
        <taxon>Hystricomorpha</taxon>
        <taxon>Bathyergidae</taxon>
        <taxon>Heterocephalus</taxon>
    </lineage>
</organism>
<reference evidence="2 3" key="1">
    <citation type="journal article" date="2011" name="Nature">
        <title>Genome sequencing reveals insights into physiology and longevity of the naked mole rat.</title>
        <authorList>
            <person name="Kim E.B."/>
            <person name="Fang X."/>
            <person name="Fushan A.A."/>
            <person name="Huang Z."/>
            <person name="Lobanov A.V."/>
            <person name="Han L."/>
            <person name="Marino S.M."/>
            <person name="Sun X."/>
            <person name="Turanov A.A."/>
            <person name="Yang P."/>
            <person name="Yim S.H."/>
            <person name="Zhao X."/>
            <person name="Kasaikina M.V."/>
            <person name="Stoletzki N."/>
            <person name="Peng C."/>
            <person name="Polak P."/>
            <person name="Xiong Z."/>
            <person name="Kiezun A."/>
            <person name="Zhu Y."/>
            <person name="Chen Y."/>
            <person name="Kryukov G.V."/>
            <person name="Zhang Q."/>
            <person name="Peshkin L."/>
            <person name="Yang L."/>
            <person name="Bronson R.T."/>
            <person name="Buffenstein R."/>
            <person name="Wang B."/>
            <person name="Han C."/>
            <person name="Li Q."/>
            <person name="Chen L."/>
            <person name="Zhao W."/>
            <person name="Sunyaev S.R."/>
            <person name="Park T.J."/>
            <person name="Zhang G."/>
            <person name="Wang J."/>
            <person name="Gladyshev V.N."/>
        </authorList>
    </citation>
    <scope>NUCLEOTIDE SEQUENCE [LARGE SCALE GENOMIC DNA]</scope>
</reference>
<dbReference type="InParanoid" id="G5BL66"/>
<gene>
    <name evidence="2" type="ORF">GW7_10847</name>
</gene>
<evidence type="ECO:0000313" key="2">
    <source>
        <dbReference type="EMBL" id="EHB10027.1"/>
    </source>
</evidence>
<dbReference type="GO" id="GO:0030139">
    <property type="term" value="C:endocytic vesicle"/>
    <property type="evidence" value="ECO:0007669"/>
    <property type="project" value="TreeGrafter"/>
</dbReference>
<dbReference type="PANTHER" id="PTHR45929:SF1">
    <property type="entry name" value="HEMATOPOIETIC LINEAGE CELL-SPECIFIC PROTEIN-RELATED"/>
    <property type="match status" value="1"/>
</dbReference>
<dbReference type="InterPro" id="IPR050670">
    <property type="entry name" value="STAM"/>
</dbReference>
<name>G5BL66_HETGA</name>
<evidence type="ECO:0000313" key="3">
    <source>
        <dbReference type="Proteomes" id="UP000006813"/>
    </source>
</evidence>
<proteinExistence type="predicted"/>